<dbReference type="Proteomes" id="UP000035704">
    <property type="component" value="Chromosome"/>
</dbReference>
<feature type="domain" description="SLH" evidence="4">
    <location>
        <begin position="2273"/>
        <end position="2332"/>
    </location>
</feature>
<dbReference type="GO" id="GO:0030313">
    <property type="term" value="C:cell envelope"/>
    <property type="evidence" value="ECO:0007669"/>
    <property type="project" value="UniProtKB-SubCell"/>
</dbReference>
<protein>
    <recommendedName>
        <fullName evidence="4">SLH domain-containing protein</fullName>
    </recommendedName>
</protein>
<sequence>MFFKKTGYTRTLLRILICFTIVLMNLSFNFQGVYAAAPYSRTISFDTPASTVDAGDTGQTSIQTTLMVEEVVFIDGGIEGFRVLEEGAQGDGRLVVVLDPHQDGLLQIAAHLEGMKDLNALHILSHGSMAEKRIGTTVLTAATLEEHAETLTRIGASLTAKGDILLYGCYVAQGEAGRAFIEDIARITQADVAASSDATGAATLGGNWVLEEATGEIGVSSLDLGEDYLGLLVAGTVRFTHGEGTTGDYYLGQVITDGTWGSADIPDIIYTFYFANTTNSPVGDIMITDYYMGEYDVSPGTILLWSSFHPADKFIIRSDASKKFRFSSVQLIDDGGTGGTITGYRNGSSVPVATHNFGYNEGYPQTVILGEDFSYVDEIHFTSSGWEYDNKLYIALNNFVFDNPIIPNTSPVINGSASVSLNDNATTTSFSTLSFTDNEGDGGTITITYPAANGTLSGTGLTGTAGNYTLSGANPTELTDRLQALVFTPTANQVAPASTVLTTFTLTPNDGQVNGTAVTATATVTSINDAPTDIILSNTTVTQSGGGNAVVGTLSTVDPDAGDSHAYALVAGVGDTNNALFNISGSSLRVNNAASMAGSYAVRIRSTDAGGLWFEQSFAITVIDDVPPVFSVSPTTANITDSGFELSATLNEAGTLFYIVVARDATAPTSVQVVEGEGYEGVTVVTAGSHVSTDAPFAHTFTVDGLTMATEYDIYMVGRDVANNLMGSPSVIGVTTADNTPILEGIVGAVSWQENTASGSSLSGDAIYLFSDASITSVESSFNGAILTVSFSDGYQNGDMISFNGTADTTVGTLTYNDVVTPGELSMDGQVIATVTGGFEMVLVVTFTDQASAEQVNAVLNHVTFTVIGNDNPTNFGDNANRTVSAVFEDTGGLSSAPLAGTLGLIPYNDPEILTGTIGGTFIGGTGNALLLVSDASLTQVDNVNLDGGSLTVSLAAYQDGDALGVATGNGISLVGGQNIQHVGVHFATIHAVANGMNGQALTLGFNNNATHARVQALIRQLVFESSSQNPTNFRTAISRSVNITLDDGAGGTTATSELNGIITIDDNNDAPEVDLNGGEFGEDSTVIFSVEGSAVSIAPDATIIDWDSTHLTSMTVTLTNRPNGANESLGLSASAMAAASGAGLSASYTAPTGNLSIIGHASVEVYQTILRGIQYHNIVTAMSVDTTDRVITVTVSDGEDTSIPRTATVSLVTAPVIGGLSGTPIAHIEGGGAVLIAGDATIVEPDGDNLNRLVITLTNPQNGADEVLTLLGGSGVRGAITVTYTSNSIITMTGVASATEYQALLRELQYSNTSSVPEIATLREITIQGRDVGNNEGNSATVRVQPATTPSVTSITRTGASVTNASTVNYTVTFSESVTGVAVGDFSVITTGTITGASVTEVNGSGSTWTVTINTGTGDGTIRLDLMDNDSITATSSGIPLGGAGAGNGNFTSGEVYTIDRTPPVINAVSIPNTGMKVGDTVTVTITVASDTDTYTLTSGTVGGFALSNLNKTNDTTYTAQFTVTEGGTDVGAEEGIPVSIVLGDTVGNENSAYTTPISQTNDPINANSPTEIILTPASIGVAATGINAQVGSFSTTDASPVDTFTYTLVSGAGDTHNGSFNINGSNLRTNTALTAGNYDIRVRVTDSDGNSFEKSFAITVATMFTITYDGNGSTGGTVPTDSSSYIENATVTVLGNTGSLIRTGYTFGGWNTAADGKGTNYAPGNTFTIGSSNVTLYTQWIPNPTYTVTYDGNGSTGGTVPTDSNSYEENAIATVLGNTGNLIKIGYTFGGWNTAADGNGTNYSAGSTFTMGSENITLYAKWIDSSSIRMTASPDNVRGNINFNQTFILSVYNDTVTGSVYASDINLGGAFNTLNLDLVDNSSNTVTLAVYGSLNTQGIGTISINQSKLNHSTTPLTAEVVVSLNNINYHGNGSTGGSVPTDSNAYPEGAIVTVRENTGNLVKTGYTFRGWNTQANGQGSSYTQGSTLIMSTTNLNLYAMWTKISSGGGSSGGGTTTAPTPTPAPTPTTTTETQAIVIVNGQEQNIGKETKTTEDGKSTVTVEVDNKIIESKIDEAIKNNTTGMGNIIQVLVADAKSEVIKVELTGDIVKKLEENTFNVSVKHDNIEYIIPAEEFTISKVAENLGIKETNLTDIKVEIKITKLDEKVVEKYSEVVKANGAELVFPPVSFEVVAKTTRADGRTDELQISRFSNYVERVMEIPAGLDPSKITTGIVFNPDGTYSHIPTSIYQKDGKWYAKLNSLTNSAYSVIRNPVTVASVASHWSKDAVNDMASRLVVFNPDSFSPDKAITRADFAEYIVRALGLYREGPTHGNKFSDVSAAGDRTLAILIASEYGIVAGYPDGTFRPDSLITREEAMTMYQKAMKITKLVGRDENRYQNYTDYNQVGSWATSYVKEVLSAYVFSGTTSTTISPKANLTYAEAAQAIKNLLVESKLINK</sequence>
<dbReference type="InterPro" id="IPR025592">
    <property type="entry name" value="DUF4347"/>
</dbReference>
<evidence type="ECO:0000313" key="6">
    <source>
        <dbReference type="Proteomes" id="UP000035704"/>
    </source>
</evidence>
<dbReference type="STRING" id="84022.CACET_c30950"/>
<dbReference type="InterPro" id="IPR013378">
    <property type="entry name" value="InlB-like_B-rpt"/>
</dbReference>
<feature type="domain" description="SLH" evidence="4">
    <location>
        <begin position="2399"/>
        <end position="2460"/>
    </location>
</feature>
<gene>
    <name evidence="5" type="ORF">CACET_c30950</name>
</gene>
<evidence type="ECO:0000259" key="4">
    <source>
        <dbReference type="PROSITE" id="PS51272"/>
    </source>
</evidence>
<name>A0A0G3WGG9_9CLOT</name>
<proteinExistence type="predicted"/>
<feature type="domain" description="SLH" evidence="4">
    <location>
        <begin position="2333"/>
        <end position="2396"/>
    </location>
</feature>
<keyword evidence="2" id="KW-0677">Repeat</keyword>
<evidence type="ECO:0000313" key="5">
    <source>
        <dbReference type="EMBL" id="AKL96539.1"/>
    </source>
</evidence>
<evidence type="ECO:0000256" key="2">
    <source>
        <dbReference type="ARBA" id="ARBA00022737"/>
    </source>
</evidence>
<dbReference type="Pfam" id="PF14252">
    <property type="entry name" value="DUF4347"/>
    <property type="match status" value="1"/>
</dbReference>
<dbReference type="PROSITE" id="PS51272">
    <property type="entry name" value="SLH"/>
    <property type="match status" value="3"/>
</dbReference>
<accession>A0A0G3WGG9</accession>
<dbReference type="EMBL" id="CP009687">
    <property type="protein sequence ID" value="AKL96539.1"/>
    <property type="molecule type" value="Genomic_DNA"/>
</dbReference>
<reference evidence="5 6" key="1">
    <citation type="submission" date="2014-10" db="EMBL/GenBank/DDBJ databases">
        <title>Genome sequence of Clostridium aceticum DSM 1496.</title>
        <authorList>
            <person name="Poehlein A."/>
            <person name="Schiel-Bengelsdorf B."/>
            <person name="Gottschalk G."/>
            <person name="Duerre P."/>
            <person name="Daniel R."/>
        </authorList>
    </citation>
    <scope>NUCLEOTIDE SEQUENCE [LARGE SCALE GENOMIC DNA]</scope>
    <source>
        <strain evidence="5 6">DSM 1496</strain>
    </source>
</reference>
<dbReference type="InterPro" id="IPR001119">
    <property type="entry name" value="SLH_dom"/>
</dbReference>
<organism evidence="5 6">
    <name type="scientific">Clostridium aceticum</name>
    <dbReference type="NCBI Taxonomy" id="84022"/>
    <lineage>
        <taxon>Bacteria</taxon>
        <taxon>Bacillati</taxon>
        <taxon>Bacillota</taxon>
        <taxon>Clostridia</taxon>
        <taxon>Eubacteriales</taxon>
        <taxon>Clostridiaceae</taxon>
        <taxon>Clostridium</taxon>
    </lineage>
</organism>
<comment type="subcellular location">
    <subcellularLocation>
        <location evidence="1">Cell envelope</location>
    </subcellularLocation>
</comment>
<dbReference type="PATRIC" id="fig|84022.6.peg.3158"/>
<dbReference type="InterPro" id="IPR042229">
    <property type="entry name" value="Listeria/Bacterioides_rpt_sf"/>
</dbReference>
<dbReference type="OrthoDB" id="1882017at2"/>
<evidence type="ECO:0000256" key="1">
    <source>
        <dbReference type="ARBA" id="ARBA00004196"/>
    </source>
</evidence>
<dbReference type="Pfam" id="PF00395">
    <property type="entry name" value="SLH"/>
    <property type="match status" value="3"/>
</dbReference>
<keyword evidence="6" id="KW-1185">Reference proteome</keyword>
<dbReference type="Gene3D" id="2.60.40.4270">
    <property type="entry name" value="Listeria-Bacteroides repeat domain"/>
    <property type="match status" value="3"/>
</dbReference>
<dbReference type="KEGG" id="cace:CACET_c30950"/>
<dbReference type="NCBIfam" id="TIGR02543">
    <property type="entry name" value="List_Bact_rpt"/>
    <property type="match status" value="1"/>
</dbReference>
<feature type="region of interest" description="Disordered" evidence="3">
    <location>
        <begin position="2010"/>
        <end position="2032"/>
    </location>
</feature>
<dbReference type="Pfam" id="PF09479">
    <property type="entry name" value="Flg_new"/>
    <property type="match status" value="3"/>
</dbReference>
<evidence type="ECO:0000256" key="3">
    <source>
        <dbReference type="SAM" id="MobiDB-lite"/>
    </source>
</evidence>